<feature type="transmembrane region" description="Helical" evidence="1">
    <location>
        <begin position="232"/>
        <end position="253"/>
    </location>
</feature>
<keyword evidence="3" id="KW-0808">Transferase</keyword>
<proteinExistence type="predicted"/>
<sequence>MKNYIHLLLILLLVSCNNRNDANRMYKASEAIYQKGDSPSYSKKNIDDNGWSETIKETKGDEIFWSRKTIEITKKLDKFETTGIYMQVFGAYEVFWDGVLIGTNGKPGFESSTAKTGSFIQSFVIPRHLLDIGNHSLALRTSMFYENEEDRDYHICIDNYKRIIREPLLGTILINILIGIFLIASIYYFLLYLNDIKKYELLLFSVASLLFFLLAIMEYLKFYIPIHYSNFYLRLQIIGVLIFLISFLVPYYFAVQFKFKYYKSFMPIYAILLLIVFVYNIGHYDFTALLLGQMMWVSSTIIISYAIYKKQKSAIIILIGLILSFIVYKSSVYDISLFVSFGIILLCMFNVLSVKLKEQRQAFEFSIAESTRLKYELLKKKIQPHFLMNTLTSLIDWVEEAPKKGVKFIEALAEEFDLLNQVENETLIPLSQEIKICKSHLNIMKYRKEINYLWQDEGVLDDETQTIPPAVIHTLLENGITHCLPNNDNEMSFKLIVENEAEKQKITFLTIAKVRRNKTEIKGGTGFKYVKARLTESYGNKWILTSQATKNGWKNEIIITA</sequence>
<dbReference type="RefSeq" id="WP_303307806.1">
    <property type="nucleotide sequence ID" value="NZ_JAODOP010000004.1"/>
</dbReference>
<evidence type="ECO:0000313" key="3">
    <source>
        <dbReference type="EMBL" id="MEF3835521.1"/>
    </source>
</evidence>
<dbReference type="EMBL" id="JAODOP010000004">
    <property type="protein sequence ID" value="MEF3835521.1"/>
    <property type="molecule type" value="Genomic_DNA"/>
</dbReference>
<dbReference type="Pfam" id="PF06580">
    <property type="entry name" value="His_kinase"/>
    <property type="match status" value="1"/>
</dbReference>
<name>A0ABU7XXQ3_9FLAO</name>
<feature type="transmembrane region" description="Helical" evidence="1">
    <location>
        <begin position="168"/>
        <end position="189"/>
    </location>
</feature>
<accession>A0ABU7XXQ3</accession>
<feature type="domain" description="Signal transduction histidine kinase internal region" evidence="2">
    <location>
        <begin position="374"/>
        <end position="448"/>
    </location>
</feature>
<keyword evidence="3" id="KW-0418">Kinase</keyword>
<feature type="transmembrane region" description="Helical" evidence="1">
    <location>
        <begin position="288"/>
        <end position="307"/>
    </location>
</feature>
<keyword evidence="1" id="KW-1133">Transmembrane helix</keyword>
<dbReference type="InterPro" id="IPR050640">
    <property type="entry name" value="Bact_2-comp_sensor_kinase"/>
</dbReference>
<gene>
    <name evidence="3" type="ORF">N1F79_20520</name>
</gene>
<reference evidence="3 4" key="1">
    <citation type="submission" date="2022-09" db="EMBL/GenBank/DDBJ databases">
        <title>Genome sequencing of Flavivirga sp. MEBiC05379.</title>
        <authorList>
            <person name="Oh H.-M."/>
            <person name="Kwon K.K."/>
            <person name="Park M.J."/>
            <person name="Yang S.-H."/>
        </authorList>
    </citation>
    <scope>NUCLEOTIDE SEQUENCE [LARGE SCALE GENOMIC DNA]</scope>
    <source>
        <strain evidence="3 4">MEBiC05379</strain>
    </source>
</reference>
<dbReference type="Proteomes" id="UP001337305">
    <property type="component" value="Unassembled WGS sequence"/>
</dbReference>
<protein>
    <submittedName>
        <fullName evidence="3">Histidine kinase</fullName>
    </submittedName>
</protein>
<evidence type="ECO:0000313" key="4">
    <source>
        <dbReference type="Proteomes" id="UP001337305"/>
    </source>
</evidence>
<dbReference type="GO" id="GO:0016301">
    <property type="term" value="F:kinase activity"/>
    <property type="evidence" value="ECO:0007669"/>
    <property type="project" value="UniProtKB-KW"/>
</dbReference>
<feature type="transmembrane region" description="Helical" evidence="1">
    <location>
        <begin position="265"/>
        <end position="282"/>
    </location>
</feature>
<organism evidence="3 4">
    <name type="scientific">Flavivirga spongiicola</name>
    <dbReference type="NCBI Taxonomy" id="421621"/>
    <lineage>
        <taxon>Bacteria</taxon>
        <taxon>Pseudomonadati</taxon>
        <taxon>Bacteroidota</taxon>
        <taxon>Flavobacteriia</taxon>
        <taxon>Flavobacteriales</taxon>
        <taxon>Flavobacteriaceae</taxon>
        <taxon>Flavivirga</taxon>
    </lineage>
</organism>
<feature type="transmembrane region" description="Helical" evidence="1">
    <location>
        <begin position="314"/>
        <end position="331"/>
    </location>
</feature>
<comment type="caution">
    <text evidence="3">The sequence shown here is derived from an EMBL/GenBank/DDBJ whole genome shotgun (WGS) entry which is preliminary data.</text>
</comment>
<evidence type="ECO:0000256" key="1">
    <source>
        <dbReference type="SAM" id="Phobius"/>
    </source>
</evidence>
<keyword evidence="1" id="KW-0812">Transmembrane</keyword>
<keyword evidence="4" id="KW-1185">Reference proteome</keyword>
<dbReference type="PROSITE" id="PS51257">
    <property type="entry name" value="PROKAR_LIPOPROTEIN"/>
    <property type="match status" value="1"/>
</dbReference>
<feature type="transmembrane region" description="Helical" evidence="1">
    <location>
        <begin position="337"/>
        <end position="356"/>
    </location>
</feature>
<evidence type="ECO:0000259" key="2">
    <source>
        <dbReference type="Pfam" id="PF06580"/>
    </source>
</evidence>
<feature type="transmembrane region" description="Helical" evidence="1">
    <location>
        <begin position="201"/>
        <end position="220"/>
    </location>
</feature>
<keyword evidence="1" id="KW-0472">Membrane</keyword>
<dbReference type="PANTHER" id="PTHR34220">
    <property type="entry name" value="SENSOR HISTIDINE KINASE YPDA"/>
    <property type="match status" value="1"/>
</dbReference>
<dbReference type="PANTHER" id="PTHR34220:SF7">
    <property type="entry name" value="SENSOR HISTIDINE KINASE YPDA"/>
    <property type="match status" value="1"/>
</dbReference>
<dbReference type="InterPro" id="IPR010559">
    <property type="entry name" value="Sig_transdc_His_kin_internal"/>
</dbReference>